<keyword evidence="4" id="KW-1133">Transmembrane helix</keyword>
<evidence type="ECO:0000313" key="6">
    <source>
        <dbReference type="Proteomes" id="UP000030748"/>
    </source>
</evidence>
<dbReference type="Gene3D" id="1.25.40.10">
    <property type="entry name" value="Tetratricopeptide repeat domain"/>
    <property type="match status" value="2"/>
</dbReference>
<dbReference type="PANTHER" id="PTHR44858">
    <property type="entry name" value="TETRATRICOPEPTIDE REPEAT PROTEIN 6"/>
    <property type="match status" value="1"/>
</dbReference>
<evidence type="ECO:0000256" key="4">
    <source>
        <dbReference type="SAM" id="Phobius"/>
    </source>
</evidence>
<dbReference type="PANTHER" id="PTHR44858:SF1">
    <property type="entry name" value="UDP-N-ACETYLGLUCOSAMINE--PEPTIDE N-ACETYLGLUCOSAMINYLTRANSFERASE SPINDLY-RELATED"/>
    <property type="match status" value="1"/>
</dbReference>
<dbReference type="EMBL" id="KI630450">
    <property type="protein sequence ID" value="EYU39292.1"/>
    <property type="molecule type" value="Genomic_DNA"/>
</dbReference>
<dbReference type="SUPFAM" id="SSF48452">
    <property type="entry name" value="TPR-like"/>
    <property type="match status" value="1"/>
</dbReference>
<sequence length="211" mass="23055">MEREILLQLGILIFSLGIFYVLHSLPKRVFTKLRSKTRPNNQAHRHFILGAQLLSRARSTKTKSTAFNLAKSAADEADKALALEPRDPAAHILKAMAQGLMGHKTAAVKSLDTALSPPAVKMLSGTEKGDALFKRAELQFEMNRKRRVDSAISDLVEAVGLNPDNCKAFCLLGRCYEIKGLKEDAMNAFAAALKIEPGFVEARDGLGRVGP</sequence>
<dbReference type="PROSITE" id="PS50005">
    <property type="entry name" value="TPR"/>
    <property type="match status" value="1"/>
</dbReference>
<evidence type="ECO:0000256" key="2">
    <source>
        <dbReference type="ARBA" id="ARBA00022803"/>
    </source>
</evidence>
<dbReference type="eggNOG" id="ENOG502RXHU">
    <property type="taxonomic scope" value="Eukaryota"/>
</dbReference>
<dbReference type="OrthoDB" id="1870799at2759"/>
<organism evidence="5 6">
    <name type="scientific">Erythranthe guttata</name>
    <name type="common">Yellow monkey flower</name>
    <name type="synonym">Mimulus guttatus</name>
    <dbReference type="NCBI Taxonomy" id="4155"/>
    <lineage>
        <taxon>Eukaryota</taxon>
        <taxon>Viridiplantae</taxon>
        <taxon>Streptophyta</taxon>
        <taxon>Embryophyta</taxon>
        <taxon>Tracheophyta</taxon>
        <taxon>Spermatophyta</taxon>
        <taxon>Magnoliopsida</taxon>
        <taxon>eudicotyledons</taxon>
        <taxon>Gunneridae</taxon>
        <taxon>Pentapetalae</taxon>
        <taxon>asterids</taxon>
        <taxon>lamiids</taxon>
        <taxon>Lamiales</taxon>
        <taxon>Phrymaceae</taxon>
        <taxon>Erythranthe</taxon>
    </lineage>
</organism>
<dbReference type="PhylomeDB" id="A0A022RG06"/>
<reference evidence="5 6" key="1">
    <citation type="journal article" date="2013" name="Proc. Natl. Acad. Sci. U.S.A.">
        <title>Fine-scale variation in meiotic recombination in Mimulus inferred from population shotgun sequencing.</title>
        <authorList>
            <person name="Hellsten U."/>
            <person name="Wright K.M."/>
            <person name="Jenkins J."/>
            <person name="Shu S."/>
            <person name="Yuan Y."/>
            <person name="Wessler S.R."/>
            <person name="Schmutz J."/>
            <person name="Willis J.H."/>
            <person name="Rokhsar D.S."/>
        </authorList>
    </citation>
    <scope>NUCLEOTIDE SEQUENCE [LARGE SCALE GENOMIC DNA]</scope>
    <source>
        <strain evidence="6">cv. DUN x IM62</strain>
    </source>
</reference>
<keyword evidence="6" id="KW-1185">Reference proteome</keyword>
<dbReference type="Proteomes" id="UP000030748">
    <property type="component" value="Unassembled WGS sequence"/>
</dbReference>
<evidence type="ECO:0000256" key="3">
    <source>
        <dbReference type="PROSITE-ProRule" id="PRU00339"/>
    </source>
</evidence>
<keyword evidence="2 3" id="KW-0802">TPR repeat</keyword>
<evidence type="ECO:0000313" key="5">
    <source>
        <dbReference type="EMBL" id="EYU39292.1"/>
    </source>
</evidence>
<dbReference type="AlphaFoldDB" id="A0A022RG06"/>
<dbReference type="SMART" id="SM00028">
    <property type="entry name" value="TPR"/>
    <property type="match status" value="2"/>
</dbReference>
<protein>
    <submittedName>
        <fullName evidence="5">Uncharacterized protein</fullName>
    </submittedName>
</protein>
<dbReference type="KEGG" id="egt:105955858"/>
<feature type="transmembrane region" description="Helical" evidence="4">
    <location>
        <begin position="6"/>
        <end position="25"/>
    </location>
</feature>
<dbReference type="OMA" id="YEWKGMK"/>
<dbReference type="STRING" id="4155.A0A022RG06"/>
<evidence type="ECO:0000256" key="1">
    <source>
        <dbReference type="ARBA" id="ARBA00022737"/>
    </source>
</evidence>
<name>A0A022RG06_ERYGU</name>
<dbReference type="InterPro" id="IPR050498">
    <property type="entry name" value="Ycf3"/>
</dbReference>
<accession>A0A022RG06</accession>
<keyword evidence="4" id="KW-0812">Transmembrane</keyword>
<proteinExistence type="predicted"/>
<dbReference type="InterPro" id="IPR019734">
    <property type="entry name" value="TPR_rpt"/>
</dbReference>
<dbReference type="InterPro" id="IPR011990">
    <property type="entry name" value="TPR-like_helical_dom_sf"/>
</dbReference>
<keyword evidence="4" id="KW-0472">Membrane</keyword>
<gene>
    <name evidence="5" type="ORF">MIMGU_mgv1a013758mg</name>
</gene>
<keyword evidence="1" id="KW-0677">Repeat</keyword>
<feature type="repeat" description="TPR" evidence="3">
    <location>
        <begin position="166"/>
        <end position="199"/>
    </location>
</feature>
<dbReference type="Pfam" id="PF13181">
    <property type="entry name" value="TPR_8"/>
    <property type="match status" value="1"/>
</dbReference>